<name>A0A4R5KU02_9BACL</name>
<accession>A0A4R5KU02</accession>
<gene>
    <name evidence="1" type="ORF">E1757_04805</name>
</gene>
<organism evidence="1 2">
    <name type="scientific">Paenibacillus piri</name>
    <dbReference type="NCBI Taxonomy" id="2547395"/>
    <lineage>
        <taxon>Bacteria</taxon>
        <taxon>Bacillati</taxon>
        <taxon>Bacillota</taxon>
        <taxon>Bacilli</taxon>
        <taxon>Bacillales</taxon>
        <taxon>Paenibacillaceae</taxon>
        <taxon>Paenibacillus</taxon>
    </lineage>
</organism>
<keyword evidence="2" id="KW-1185">Reference proteome</keyword>
<proteinExistence type="predicted"/>
<evidence type="ECO:0000313" key="2">
    <source>
        <dbReference type="Proteomes" id="UP000295636"/>
    </source>
</evidence>
<sequence>MKGQRDRLLESPTLAEAIASGWELIGAHPIRRSAKLHVPADESLRTVVQLLRDKRGNAEERIYR</sequence>
<dbReference type="EMBL" id="SMRT01000002">
    <property type="protein sequence ID" value="TDF99186.1"/>
    <property type="molecule type" value="Genomic_DNA"/>
</dbReference>
<dbReference type="AlphaFoldDB" id="A0A4R5KU02"/>
<dbReference type="OrthoDB" id="9985656at2"/>
<evidence type="ECO:0000313" key="1">
    <source>
        <dbReference type="EMBL" id="TDF99186.1"/>
    </source>
</evidence>
<dbReference type="Proteomes" id="UP000295636">
    <property type="component" value="Unassembled WGS sequence"/>
</dbReference>
<protein>
    <submittedName>
        <fullName evidence="1">Uncharacterized protein</fullName>
    </submittedName>
</protein>
<dbReference type="RefSeq" id="WP_133225724.1">
    <property type="nucleotide sequence ID" value="NZ_SMRT01000002.1"/>
</dbReference>
<comment type="caution">
    <text evidence="1">The sequence shown here is derived from an EMBL/GenBank/DDBJ whole genome shotgun (WGS) entry which is preliminary data.</text>
</comment>
<reference evidence="1 2" key="1">
    <citation type="submission" date="2019-03" db="EMBL/GenBank/DDBJ databases">
        <title>This is whole genome sequence of Paenibacillus sp MS74 strain.</title>
        <authorList>
            <person name="Trinh H.N."/>
        </authorList>
    </citation>
    <scope>NUCLEOTIDE SEQUENCE [LARGE SCALE GENOMIC DNA]</scope>
    <source>
        <strain evidence="1 2">MS74</strain>
    </source>
</reference>